<dbReference type="AlphaFoldDB" id="A0A4Z1JZS2"/>
<evidence type="ECO:0000256" key="1">
    <source>
        <dbReference type="SAM" id="MobiDB-lite"/>
    </source>
</evidence>
<accession>A0A4Z1JZS2</accession>
<comment type="caution">
    <text evidence="2">The sequence shown here is derived from an EMBL/GenBank/DDBJ whole genome shotgun (WGS) entry which is preliminary data.</text>
</comment>
<dbReference type="EMBL" id="PQXM01000033">
    <property type="protein sequence ID" value="TGO79409.1"/>
    <property type="molecule type" value="Genomic_DNA"/>
</dbReference>
<dbReference type="STRING" id="278938.A0A4Z1JZS2"/>
<protein>
    <submittedName>
        <fullName evidence="2">Uncharacterized protein</fullName>
    </submittedName>
</protein>
<name>A0A4Z1JZS2_9HELO</name>
<feature type="compositionally biased region" description="Basic and acidic residues" evidence="1">
    <location>
        <begin position="76"/>
        <end position="87"/>
    </location>
</feature>
<keyword evidence="3" id="KW-1185">Reference proteome</keyword>
<gene>
    <name evidence="2" type="ORF">BELL_0033g00020</name>
</gene>
<reference evidence="2 3" key="1">
    <citation type="submission" date="2017-12" db="EMBL/GenBank/DDBJ databases">
        <title>Comparative genomics of Botrytis spp.</title>
        <authorList>
            <person name="Valero-Jimenez C.A."/>
            <person name="Tapia P."/>
            <person name="Veloso J."/>
            <person name="Silva-Moreno E."/>
            <person name="Staats M."/>
            <person name="Valdes J.H."/>
            <person name="Van Kan J.A.L."/>
        </authorList>
    </citation>
    <scope>NUCLEOTIDE SEQUENCE [LARGE SCALE GENOMIC DNA]</scope>
    <source>
        <strain evidence="2 3">Be9601</strain>
    </source>
</reference>
<sequence length="184" mass="19849">MPSSNKLNDMDRLSELFGNIIVITTNDVQSMNSVFGAIRRDREAAAADAAETSATQSAPGAALVAVESRKAIVEKQGGDVEMSRDNGKILSQQRRNEELVTGSTENDKFKPFKDEDAGTNGNAGPAAREEILQKKVVTRESFSPHLFELKPTMGGKQLGMFATEIISKNTEILREAPLILGGPT</sequence>
<feature type="region of interest" description="Disordered" evidence="1">
    <location>
        <begin position="76"/>
        <end position="126"/>
    </location>
</feature>
<organism evidence="2 3">
    <name type="scientific">Botrytis elliptica</name>
    <dbReference type="NCBI Taxonomy" id="278938"/>
    <lineage>
        <taxon>Eukaryota</taxon>
        <taxon>Fungi</taxon>
        <taxon>Dikarya</taxon>
        <taxon>Ascomycota</taxon>
        <taxon>Pezizomycotina</taxon>
        <taxon>Leotiomycetes</taxon>
        <taxon>Helotiales</taxon>
        <taxon>Sclerotiniaceae</taxon>
        <taxon>Botrytis</taxon>
    </lineage>
</organism>
<evidence type="ECO:0000313" key="3">
    <source>
        <dbReference type="Proteomes" id="UP000297229"/>
    </source>
</evidence>
<feature type="compositionally biased region" description="Basic and acidic residues" evidence="1">
    <location>
        <begin position="105"/>
        <end position="116"/>
    </location>
</feature>
<proteinExistence type="predicted"/>
<dbReference type="OrthoDB" id="438641at2759"/>
<dbReference type="Proteomes" id="UP000297229">
    <property type="component" value="Unassembled WGS sequence"/>
</dbReference>
<evidence type="ECO:0000313" key="2">
    <source>
        <dbReference type="EMBL" id="TGO79409.1"/>
    </source>
</evidence>